<dbReference type="PROSITE" id="PS00154">
    <property type="entry name" value="ATPASE_E1_E2"/>
    <property type="match status" value="1"/>
</dbReference>
<dbReference type="GeneID" id="83157172"/>
<evidence type="ECO:0000256" key="2">
    <source>
        <dbReference type="ARBA" id="ARBA00022692"/>
    </source>
</evidence>
<name>D4LBU3_RUMC1</name>
<dbReference type="STRING" id="213810.RUM_09150"/>
<organism evidence="7 8">
    <name type="scientific">Ruminococcus champanellensis (strain DSM 18848 / JCM 17042 / KCTC 15320 / 18P13)</name>
    <dbReference type="NCBI Taxonomy" id="213810"/>
    <lineage>
        <taxon>Bacteria</taxon>
        <taxon>Bacillati</taxon>
        <taxon>Bacillota</taxon>
        <taxon>Clostridia</taxon>
        <taxon>Eubacteriales</taxon>
        <taxon>Oscillospiraceae</taxon>
        <taxon>Ruminococcus</taxon>
    </lineage>
</organism>
<keyword evidence="8" id="KW-1185">Reference proteome</keyword>
<proteinExistence type="predicted"/>
<dbReference type="InterPro" id="IPR018303">
    <property type="entry name" value="ATPase_P-typ_P_site"/>
</dbReference>
<keyword evidence="3 5" id="KW-1133">Transmembrane helix</keyword>
<dbReference type="Gene3D" id="3.40.50.1000">
    <property type="entry name" value="HAD superfamily/HAD-like"/>
    <property type="match status" value="1"/>
</dbReference>
<evidence type="ECO:0000256" key="1">
    <source>
        <dbReference type="ARBA" id="ARBA00004141"/>
    </source>
</evidence>
<feature type="transmembrane region" description="Helical" evidence="5">
    <location>
        <begin position="40"/>
        <end position="58"/>
    </location>
</feature>
<evidence type="ECO:0000313" key="8">
    <source>
        <dbReference type="Proteomes" id="UP000007054"/>
    </source>
</evidence>
<dbReference type="Gene3D" id="1.20.1110.10">
    <property type="entry name" value="Calcium-transporting ATPase, transmembrane domain"/>
    <property type="match status" value="1"/>
</dbReference>
<reference evidence="7" key="2">
    <citation type="submission" date="2010-03" db="EMBL/GenBank/DDBJ databases">
        <authorList>
            <person name="Pajon A."/>
        </authorList>
    </citation>
    <scope>NUCLEOTIDE SEQUENCE</scope>
    <source>
        <strain evidence="7">Type strain: 18P13</strain>
    </source>
</reference>
<dbReference type="PANTHER" id="PTHR42861">
    <property type="entry name" value="CALCIUM-TRANSPORTING ATPASE"/>
    <property type="match status" value="1"/>
</dbReference>
<sequence>MNNSTKTIPQILRDNICTVFNLLNLLIAVSLAAVGAWKNILFIAIILINTVVGIIQEIKAKRQIERLTLLAQPTVTILQEGTERNIRSEEIRKGDLLVLTAGSAICTDCILQEGQLEVNESILTGESEAVIKQTGDKLLSGSSVIAGKCLAEAICGTEACFTAKMVDQVRKTKSGSSELLASMKKVTRFTSFLIVPLGVLLFVQAFFFRGAAVDAAVVATSAGLLGMLPKGLVLLISIGLAVGVIRLSKKNVLVRELHSLENLAHCDVVCLDKTGTLTEGSLMVESIHPQTDKGSSKS</sequence>
<keyword evidence="2 5" id="KW-0812">Transmembrane</keyword>
<dbReference type="Proteomes" id="UP000007054">
    <property type="component" value="Chromosome"/>
</dbReference>
<feature type="domain" description="P-type ATPase A" evidence="6">
    <location>
        <begin position="70"/>
        <end position="169"/>
    </location>
</feature>
<dbReference type="Pfam" id="PF00122">
    <property type="entry name" value="E1-E2_ATPase"/>
    <property type="match status" value="1"/>
</dbReference>
<dbReference type="PRINTS" id="PR00119">
    <property type="entry name" value="CATATPASE"/>
</dbReference>
<evidence type="ECO:0000259" key="6">
    <source>
        <dbReference type="Pfam" id="PF00122"/>
    </source>
</evidence>
<dbReference type="OrthoDB" id="9760364at2"/>
<dbReference type="InterPro" id="IPR023214">
    <property type="entry name" value="HAD_sf"/>
</dbReference>
<feature type="transmembrane region" description="Helical" evidence="5">
    <location>
        <begin position="12"/>
        <end position="34"/>
    </location>
</feature>
<dbReference type="AlphaFoldDB" id="D4LBU3"/>
<dbReference type="GO" id="GO:0005524">
    <property type="term" value="F:ATP binding"/>
    <property type="evidence" value="ECO:0007669"/>
    <property type="project" value="InterPro"/>
</dbReference>
<dbReference type="RefSeq" id="WP_015557995.1">
    <property type="nucleotide sequence ID" value="NC_021039.1"/>
</dbReference>
<dbReference type="PATRIC" id="fig|213810.4.peg.825"/>
<dbReference type="GO" id="GO:0016020">
    <property type="term" value="C:membrane"/>
    <property type="evidence" value="ECO:0007669"/>
    <property type="project" value="UniProtKB-SubCell"/>
</dbReference>
<keyword evidence="4 5" id="KW-0472">Membrane</keyword>
<dbReference type="SUPFAM" id="SSF81653">
    <property type="entry name" value="Calcium ATPase, transduction domain A"/>
    <property type="match status" value="1"/>
</dbReference>
<accession>D4LBU3</accession>
<evidence type="ECO:0000256" key="4">
    <source>
        <dbReference type="ARBA" id="ARBA00023136"/>
    </source>
</evidence>
<dbReference type="NCBIfam" id="TIGR01494">
    <property type="entry name" value="ATPase_P-type"/>
    <property type="match status" value="1"/>
</dbReference>
<dbReference type="HOGENOM" id="CLU_055249_0_0_9"/>
<protein>
    <submittedName>
        <fullName evidence="7">ATPase, P-type (Transporting), HAD superfamily, subfamily IC</fullName>
    </submittedName>
</protein>
<dbReference type="InterPro" id="IPR059000">
    <property type="entry name" value="ATPase_P-type_domA"/>
</dbReference>
<feature type="transmembrane region" description="Helical" evidence="5">
    <location>
        <begin position="227"/>
        <end position="247"/>
    </location>
</feature>
<gene>
    <name evidence="7" type="ordered locus">RUM_09150</name>
</gene>
<comment type="subcellular location">
    <subcellularLocation>
        <location evidence="1">Membrane</location>
        <topology evidence="1">Multi-pass membrane protein</topology>
    </subcellularLocation>
</comment>
<evidence type="ECO:0000313" key="7">
    <source>
        <dbReference type="EMBL" id="CBL17088.1"/>
    </source>
</evidence>
<dbReference type="Gene3D" id="2.70.150.10">
    <property type="entry name" value="Calcium-transporting ATPase, cytoplasmic transduction domain A"/>
    <property type="match status" value="1"/>
</dbReference>
<dbReference type="SUPFAM" id="SSF81665">
    <property type="entry name" value="Calcium ATPase, transmembrane domain M"/>
    <property type="match status" value="1"/>
</dbReference>
<dbReference type="KEGG" id="rch:RUM_09150"/>
<dbReference type="InterPro" id="IPR001757">
    <property type="entry name" value="P_typ_ATPase"/>
</dbReference>
<dbReference type="InterPro" id="IPR023298">
    <property type="entry name" value="ATPase_P-typ_TM_dom_sf"/>
</dbReference>
<evidence type="ECO:0000256" key="5">
    <source>
        <dbReference type="SAM" id="Phobius"/>
    </source>
</evidence>
<reference evidence="7" key="1">
    <citation type="submission" date="2010-03" db="EMBL/GenBank/DDBJ databases">
        <title>The genome sequence of Ruminococcus sp. 18P13.</title>
        <authorList>
            <consortium name="metaHIT consortium -- http://www.metahit.eu/"/>
            <person name="Pajon A."/>
            <person name="Turner K."/>
            <person name="Parkhill J."/>
            <person name="Bernalier A."/>
        </authorList>
    </citation>
    <scope>NUCLEOTIDE SEQUENCE [LARGE SCALE GENOMIC DNA]</scope>
    <source>
        <strain evidence="7">Type strain: 18P13</strain>
    </source>
</reference>
<dbReference type="InterPro" id="IPR008250">
    <property type="entry name" value="ATPase_P-typ_transduc_dom_A_sf"/>
</dbReference>
<evidence type="ECO:0000256" key="3">
    <source>
        <dbReference type="ARBA" id="ARBA00022989"/>
    </source>
</evidence>
<dbReference type="GO" id="GO:0016887">
    <property type="term" value="F:ATP hydrolysis activity"/>
    <property type="evidence" value="ECO:0007669"/>
    <property type="project" value="InterPro"/>
</dbReference>
<dbReference type="EMBL" id="FP929052">
    <property type="protein sequence ID" value="CBL17088.1"/>
    <property type="molecule type" value="Genomic_DNA"/>
</dbReference>
<feature type="transmembrane region" description="Helical" evidence="5">
    <location>
        <begin position="189"/>
        <end position="207"/>
    </location>
</feature>